<feature type="coiled-coil region" evidence="1">
    <location>
        <begin position="6"/>
        <end position="40"/>
    </location>
</feature>
<name>A0A4V1Q3V4_9AGAR</name>
<dbReference type="EMBL" id="SDEE01000177">
    <property type="protein sequence ID" value="RXW19898.1"/>
    <property type="molecule type" value="Genomic_DNA"/>
</dbReference>
<sequence>MRDHELVEIDAQLSILQDRIAHIEADLDEKKREYDGLMAKRVEFAPKLCRLAGDLPTETISQIVEAAVFSLNDPVPRLQQLTNIRLLDSRWNRIVLGNPSFWKEVTLIIGNEHQWRCAIDRTEKRIGEIPKLHVHIEMKHDDPNLLPDDIVTFLSSNASKVATFSIQTAVRFYKIMAQIMHQYPAIFWTSLSSAKIFSSKYQQNDGSASDIFLSPKHFPALHELEVNAALPLNADFWEFLGVPWSQLTSLTIGGSTSPFSDCFVNLSKCVGGLEHLSIAMDELSFGYYPRLANSQTFTFSRLRSIVLHVAYRCDPLGEFFHRLIVPALESLKYTDDVQYIDPAFPCRMLDAFASMVERSSCRLLEVKIQLNDRSSLMDKDALFRFLRSTPYLKIFNLSVPNLSGAFLLDMEDHQFVQNLERFSLTALRPHVDSRVLMKNFSKWGEKRVKSQANTIEQGERGDADGSVSTNVDRRCRLEARLCVEEVEVVRTIRM</sequence>
<gene>
    <name evidence="2" type="ORF">EST38_g5946</name>
</gene>
<protein>
    <recommendedName>
        <fullName evidence="4">F-box domain-containing protein</fullName>
    </recommendedName>
</protein>
<evidence type="ECO:0000313" key="3">
    <source>
        <dbReference type="Proteomes" id="UP000290288"/>
    </source>
</evidence>
<evidence type="ECO:0000256" key="1">
    <source>
        <dbReference type="SAM" id="Coils"/>
    </source>
</evidence>
<proteinExistence type="predicted"/>
<keyword evidence="1" id="KW-0175">Coiled coil</keyword>
<reference evidence="2 3" key="1">
    <citation type="submission" date="2019-01" db="EMBL/GenBank/DDBJ databases">
        <title>Draft genome sequence of Psathyrella aberdarensis IHI B618.</title>
        <authorList>
            <person name="Buettner E."/>
            <person name="Kellner H."/>
        </authorList>
    </citation>
    <scope>NUCLEOTIDE SEQUENCE [LARGE SCALE GENOMIC DNA]</scope>
    <source>
        <strain evidence="2 3">IHI B618</strain>
    </source>
</reference>
<evidence type="ECO:0000313" key="2">
    <source>
        <dbReference type="EMBL" id="RXW19898.1"/>
    </source>
</evidence>
<accession>A0A4V1Q3V4</accession>
<comment type="caution">
    <text evidence="2">The sequence shown here is derived from an EMBL/GenBank/DDBJ whole genome shotgun (WGS) entry which is preliminary data.</text>
</comment>
<organism evidence="2 3">
    <name type="scientific">Candolleomyces aberdarensis</name>
    <dbReference type="NCBI Taxonomy" id="2316362"/>
    <lineage>
        <taxon>Eukaryota</taxon>
        <taxon>Fungi</taxon>
        <taxon>Dikarya</taxon>
        <taxon>Basidiomycota</taxon>
        <taxon>Agaricomycotina</taxon>
        <taxon>Agaricomycetes</taxon>
        <taxon>Agaricomycetidae</taxon>
        <taxon>Agaricales</taxon>
        <taxon>Agaricineae</taxon>
        <taxon>Psathyrellaceae</taxon>
        <taxon>Candolleomyces</taxon>
    </lineage>
</organism>
<dbReference type="OrthoDB" id="3139566at2759"/>
<keyword evidence="3" id="KW-1185">Reference proteome</keyword>
<dbReference type="AlphaFoldDB" id="A0A4V1Q3V4"/>
<evidence type="ECO:0008006" key="4">
    <source>
        <dbReference type="Google" id="ProtNLM"/>
    </source>
</evidence>
<dbReference type="Proteomes" id="UP000290288">
    <property type="component" value="Unassembled WGS sequence"/>
</dbReference>